<dbReference type="EMBL" id="KQ001789">
    <property type="protein sequence ID" value="KJP84814.1"/>
    <property type="molecule type" value="Genomic_DNA"/>
</dbReference>
<evidence type="ECO:0000313" key="2">
    <source>
        <dbReference type="Proteomes" id="UP000054561"/>
    </source>
</evidence>
<organism evidence="1 2">
    <name type="scientific">Plasmodium fragile</name>
    <dbReference type="NCBI Taxonomy" id="5857"/>
    <lineage>
        <taxon>Eukaryota</taxon>
        <taxon>Sar</taxon>
        <taxon>Alveolata</taxon>
        <taxon>Apicomplexa</taxon>
        <taxon>Aconoidasida</taxon>
        <taxon>Haemosporida</taxon>
        <taxon>Plasmodiidae</taxon>
        <taxon>Plasmodium</taxon>
        <taxon>Plasmodium (Plasmodium)</taxon>
    </lineage>
</organism>
<proteinExistence type="predicted"/>
<dbReference type="AlphaFoldDB" id="A0A0D9QCW0"/>
<gene>
    <name evidence="1" type="ORF">AK88_05558</name>
</gene>
<keyword evidence="2" id="KW-1185">Reference proteome</keyword>
<dbReference type="VEuPathDB" id="PlasmoDB:AK88_05558"/>
<reference evidence="1 2" key="1">
    <citation type="submission" date="2014-03" db="EMBL/GenBank/DDBJ databases">
        <title>The Genome Sequence of Plasmodium fragile nilgiri.</title>
        <authorList>
            <consortium name="The Broad Institute Genomics Platform"/>
            <consortium name="The Broad Institute Genome Sequencing Center for Infectious Disease"/>
            <person name="Neafsey D."/>
            <person name="Duraisingh M."/>
            <person name="Young S.K."/>
            <person name="Zeng Q."/>
            <person name="Gargeya S."/>
            <person name="Abouelleil A."/>
            <person name="Alvarado L."/>
            <person name="Chapman S.B."/>
            <person name="Gainer-Dewar J."/>
            <person name="Goldberg J."/>
            <person name="Griggs A."/>
            <person name="Gujja S."/>
            <person name="Hansen M."/>
            <person name="Howarth C."/>
            <person name="Imamovic A."/>
            <person name="Larimer J."/>
            <person name="Pearson M."/>
            <person name="Poon T.W."/>
            <person name="Priest M."/>
            <person name="Roberts A."/>
            <person name="Saif S."/>
            <person name="Shea T."/>
            <person name="Sykes S."/>
            <person name="Wortman J."/>
            <person name="Nusbaum C."/>
            <person name="Birren B."/>
        </authorList>
    </citation>
    <scope>NUCLEOTIDE SEQUENCE [LARGE SCALE GENOMIC DNA]</scope>
    <source>
        <strain evidence="2">nilgiri</strain>
    </source>
</reference>
<accession>A0A0D9QCW0</accession>
<name>A0A0D9QCW0_PLAFR</name>
<dbReference type="GeneID" id="24270872"/>
<protein>
    <submittedName>
        <fullName evidence="1">Uncharacterized protein</fullName>
    </submittedName>
</protein>
<dbReference type="RefSeq" id="XP_012338583.1">
    <property type="nucleotide sequence ID" value="XM_012483160.1"/>
</dbReference>
<dbReference type="Proteomes" id="UP000054561">
    <property type="component" value="Unassembled WGS sequence"/>
</dbReference>
<sequence length="108" mass="12370">MLLFTLALDTDEYLHTKNIIYKYNEISGIYILARTGNYICLCGRGQTFAILLIIVKGKYNVLVIKFEMRWKLMNHHKSTNLALFLALDNTSIVILSFSIFCNKSSVSV</sequence>
<evidence type="ECO:0000313" key="1">
    <source>
        <dbReference type="EMBL" id="KJP84814.1"/>
    </source>
</evidence>